<accession>A0A3Q3LR25</accession>
<evidence type="ECO:0000313" key="2">
    <source>
        <dbReference type="Proteomes" id="UP000261640"/>
    </source>
</evidence>
<dbReference type="PANTHER" id="PTHR12406:SF46">
    <property type="entry name" value="PATATIN-LIKE PHOSPHOLIPASE DOMAIN-CONTAINING PROTEIN 2"/>
    <property type="match status" value="1"/>
</dbReference>
<dbReference type="GO" id="GO:0004806">
    <property type="term" value="F:triacylglycerol lipase activity"/>
    <property type="evidence" value="ECO:0007669"/>
    <property type="project" value="TreeGrafter"/>
</dbReference>
<name>A0A3Q3LR25_9TELE</name>
<dbReference type="GO" id="GO:0019433">
    <property type="term" value="P:triglyceride catabolic process"/>
    <property type="evidence" value="ECO:0007669"/>
    <property type="project" value="TreeGrafter"/>
</dbReference>
<protein>
    <recommendedName>
        <fullName evidence="3">PNPLA domain-containing protein</fullName>
    </recommendedName>
</protein>
<dbReference type="Proteomes" id="UP000261640">
    <property type="component" value="Unplaced"/>
</dbReference>
<dbReference type="GO" id="GO:0016020">
    <property type="term" value="C:membrane"/>
    <property type="evidence" value="ECO:0007669"/>
    <property type="project" value="TreeGrafter"/>
</dbReference>
<keyword evidence="2" id="KW-1185">Reference proteome</keyword>
<dbReference type="SUPFAM" id="SSF52151">
    <property type="entry name" value="FabD/lysophospholipase-like"/>
    <property type="match status" value="1"/>
</dbReference>
<dbReference type="GeneTree" id="ENSGT00940000165158"/>
<dbReference type="PANTHER" id="PTHR12406">
    <property type="entry name" value="CALCIUM-INDEPENDENT PHOSPHOLIPASE A2 IPLA2 -RELATED"/>
    <property type="match status" value="1"/>
</dbReference>
<dbReference type="InterPro" id="IPR016035">
    <property type="entry name" value="Acyl_Trfase/lysoPLipase"/>
</dbReference>
<evidence type="ECO:0008006" key="3">
    <source>
        <dbReference type="Google" id="ProtNLM"/>
    </source>
</evidence>
<dbReference type="GO" id="GO:0005811">
    <property type="term" value="C:lipid droplet"/>
    <property type="evidence" value="ECO:0007669"/>
    <property type="project" value="TreeGrafter"/>
</dbReference>
<organism evidence="1 2">
    <name type="scientific">Mastacembelus armatus</name>
    <name type="common">zig-zag eel</name>
    <dbReference type="NCBI Taxonomy" id="205130"/>
    <lineage>
        <taxon>Eukaryota</taxon>
        <taxon>Metazoa</taxon>
        <taxon>Chordata</taxon>
        <taxon>Craniata</taxon>
        <taxon>Vertebrata</taxon>
        <taxon>Euteleostomi</taxon>
        <taxon>Actinopterygii</taxon>
        <taxon>Neopterygii</taxon>
        <taxon>Teleostei</taxon>
        <taxon>Neoteleostei</taxon>
        <taxon>Acanthomorphata</taxon>
        <taxon>Anabantaria</taxon>
        <taxon>Synbranchiformes</taxon>
        <taxon>Mastacembelidae</taxon>
        <taxon>Mastacembelus</taxon>
    </lineage>
</organism>
<proteinExistence type="predicted"/>
<evidence type="ECO:0000313" key="1">
    <source>
        <dbReference type="Ensembl" id="ENSMAMP00000012581.1"/>
    </source>
</evidence>
<dbReference type="GO" id="GO:0055088">
    <property type="term" value="P:lipid homeostasis"/>
    <property type="evidence" value="ECO:0007669"/>
    <property type="project" value="TreeGrafter"/>
</dbReference>
<dbReference type="InParanoid" id="A0A3Q3LR25"/>
<dbReference type="AlphaFoldDB" id="A0A3Q3LR25"/>
<dbReference type="InterPro" id="IPR033562">
    <property type="entry name" value="PLPL"/>
</dbReference>
<reference evidence="1" key="1">
    <citation type="submission" date="2025-08" db="UniProtKB">
        <authorList>
            <consortium name="Ensembl"/>
        </authorList>
    </citation>
    <scope>IDENTIFICATION</scope>
</reference>
<dbReference type="Ensembl" id="ENSMAMT00000012913.2">
    <property type="protein sequence ID" value="ENSMAMP00000012581.1"/>
    <property type="gene ID" value="ENSMAMG00000008480.2"/>
</dbReference>
<dbReference type="STRING" id="205130.ENSMAMP00000012581"/>
<reference evidence="1" key="2">
    <citation type="submission" date="2025-09" db="UniProtKB">
        <authorList>
            <consortium name="Ensembl"/>
        </authorList>
    </citation>
    <scope>IDENTIFICATION</scope>
</reference>
<sequence length="251" mass="27365">VGLNVTFTALLGVVQCFLNYAPWIACTAPRVLGASAGSLVAAMLHFAKQVKAFTLGPFDPSISIFHWLECVLRKYLPSDAHQLASGRLAVAMTRLVDGKNICMSEFQSKEDLHVVLRLCYVAALCLCTVVCGLHPSGECDLTSQKYMDGGFSSMQPVSGPASHTLTVSPYSGEADICPADPPCMWDIVVAGTNMKLNMANSFRMLSSLYPRTLEVRPPLYVLEQAYHNGYKDAFHFLLQKGASNHEGELQN</sequence>
<dbReference type="GO" id="GO:0005737">
    <property type="term" value="C:cytoplasm"/>
    <property type="evidence" value="ECO:0007669"/>
    <property type="project" value="TreeGrafter"/>
</dbReference>